<accession>A0ABS7GM08</accession>
<dbReference type="SUPFAM" id="SSF48452">
    <property type="entry name" value="TPR-like"/>
    <property type="match status" value="1"/>
</dbReference>
<keyword evidence="1" id="KW-0449">Lipoprotein</keyword>
<proteinExistence type="predicted"/>
<sequence>MKRANILYSLLTAITFTSCTKGFEDINTNPNSPSVTRPEYHLTEAVTQTAYAYAENGFTRRPAALGRYITLIRNNDYELFRWTSVDWSDIYQRAMVIKTMQQEGAATGQPAYVAAGNVLLAFNIAYLTDLYGDIPYSKALQSVENGNIKPTYDRQEDVYKSLLSLLKEANTQLMTAGNGLNASADAMFSGDALKWRKLANSLRLRMLLRCSKNYTTAFTEMQEILNNK</sequence>
<dbReference type="PROSITE" id="PS51257">
    <property type="entry name" value="PROKAR_LIPOPROTEIN"/>
    <property type="match status" value="1"/>
</dbReference>
<keyword evidence="2" id="KW-1185">Reference proteome</keyword>
<evidence type="ECO:0000313" key="1">
    <source>
        <dbReference type="EMBL" id="MBW8688310.1"/>
    </source>
</evidence>
<comment type="caution">
    <text evidence="1">The sequence shown here is derived from an EMBL/GenBank/DDBJ whole genome shotgun (WGS) entry which is preliminary data.</text>
</comment>
<dbReference type="InterPro" id="IPR011990">
    <property type="entry name" value="TPR-like_helical_dom_sf"/>
</dbReference>
<dbReference type="Pfam" id="PF12771">
    <property type="entry name" value="SusD-like_2"/>
    <property type="match status" value="1"/>
</dbReference>
<organism evidence="1 2">
    <name type="scientific">Chitinophaga rhizophila</name>
    <dbReference type="NCBI Taxonomy" id="2866212"/>
    <lineage>
        <taxon>Bacteria</taxon>
        <taxon>Pseudomonadati</taxon>
        <taxon>Bacteroidota</taxon>
        <taxon>Chitinophagia</taxon>
        <taxon>Chitinophagales</taxon>
        <taxon>Chitinophagaceae</taxon>
        <taxon>Chitinophaga</taxon>
    </lineage>
</organism>
<dbReference type="InterPro" id="IPR041662">
    <property type="entry name" value="SusD-like_2"/>
</dbReference>
<gene>
    <name evidence="1" type="ORF">K1Y79_28500</name>
</gene>
<dbReference type="Proteomes" id="UP000812961">
    <property type="component" value="Unassembled WGS sequence"/>
</dbReference>
<name>A0ABS7GM08_9BACT</name>
<protein>
    <submittedName>
        <fullName evidence="1">SusD/RagB family nutrient-binding outer membrane lipoprotein</fullName>
    </submittedName>
</protein>
<dbReference type="Gene3D" id="1.25.40.390">
    <property type="match status" value="1"/>
</dbReference>
<reference evidence="1 2" key="1">
    <citation type="submission" date="2021-08" db="EMBL/GenBank/DDBJ databases">
        <title>The genome sequence of Chitinophaga sp. B61.</title>
        <authorList>
            <person name="Zhang X."/>
        </authorList>
    </citation>
    <scope>NUCLEOTIDE SEQUENCE [LARGE SCALE GENOMIC DNA]</scope>
    <source>
        <strain evidence="1 2">B61</strain>
    </source>
</reference>
<evidence type="ECO:0000313" key="2">
    <source>
        <dbReference type="Proteomes" id="UP000812961"/>
    </source>
</evidence>
<dbReference type="EMBL" id="JAICCF010000007">
    <property type="protein sequence ID" value="MBW8688310.1"/>
    <property type="molecule type" value="Genomic_DNA"/>
</dbReference>